<evidence type="ECO:0008006" key="4">
    <source>
        <dbReference type="Google" id="ProtNLM"/>
    </source>
</evidence>
<organism evidence="2 3">
    <name type="scientific">Thermoleophilum album</name>
    <dbReference type="NCBI Taxonomy" id="29539"/>
    <lineage>
        <taxon>Bacteria</taxon>
        <taxon>Bacillati</taxon>
        <taxon>Actinomycetota</taxon>
        <taxon>Thermoleophilia</taxon>
        <taxon>Thermoleophilales</taxon>
        <taxon>Thermoleophilaceae</taxon>
        <taxon>Thermoleophilum</taxon>
    </lineage>
</organism>
<dbReference type="SUPFAM" id="SSF51445">
    <property type="entry name" value="(Trans)glycosidases"/>
    <property type="match status" value="1"/>
</dbReference>
<keyword evidence="3" id="KW-1185">Reference proteome</keyword>
<feature type="signal peptide" evidence="1">
    <location>
        <begin position="1"/>
        <end position="18"/>
    </location>
</feature>
<dbReference type="Gene3D" id="3.20.20.80">
    <property type="entry name" value="Glycosidases"/>
    <property type="match status" value="1"/>
</dbReference>
<dbReference type="InterPro" id="IPR017853">
    <property type="entry name" value="GH"/>
</dbReference>
<keyword evidence="1" id="KW-0732">Signal</keyword>
<evidence type="ECO:0000313" key="2">
    <source>
        <dbReference type="EMBL" id="SEH10293.1"/>
    </source>
</evidence>
<gene>
    <name evidence="2" type="ORF">SAMN02745716_0142</name>
</gene>
<protein>
    <recommendedName>
        <fullName evidence="4">Glycosyl hydrolase catalytic core</fullName>
    </recommendedName>
</protein>
<proteinExistence type="predicted"/>
<reference evidence="3" key="1">
    <citation type="submission" date="2016-10" db="EMBL/GenBank/DDBJ databases">
        <authorList>
            <person name="Varghese N."/>
            <person name="Submissions S."/>
        </authorList>
    </citation>
    <scope>NUCLEOTIDE SEQUENCE [LARGE SCALE GENOMIC DNA]</scope>
    <source>
        <strain evidence="3">ATCC 35263</strain>
    </source>
</reference>
<name>A0A1H6FKD4_THEAL</name>
<evidence type="ECO:0000313" key="3">
    <source>
        <dbReference type="Proteomes" id="UP000222056"/>
    </source>
</evidence>
<dbReference type="AlphaFoldDB" id="A0A1H6FKD4"/>
<evidence type="ECO:0000256" key="1">
    <source>
        <dbReference type="SAM" id="SignalP"/>
    </source>
</evidence>
<dbReference type="STRING" id="29539.SAMN02745716_0142"/>
<feature type="chain" id="PRO_5013669083" description="Glycosyl hydrolase catalytic core" evidence="1">
    <location>
        <begin position="19"/>
        <end position="429"/>
    </location>
</feature>
<accession>A0A1H6FKD4</accession>
<dbReference type="OrthoDB" id="525131at2"/>
<sequence>MLLLALSLSLALADPSSAARVQVASAERFLDSVGVVTHVAYFDTAYARWPELVERLRELGVRNLRDDAYANPAASWRDWNRRYLSAIERARRNGLRFLFALGAPGFAGGSAEQLVAAVATELRGAAAALEAPNELDHFDGAKGWEQRLRVYTRRLRELIDGRPELRALPFVGPSFGSWDGPASAGFLADWFDVCNAHPYPGGLPANPARVALEIARLRPVCGSPTRVWATEAGFHNALGARSSQPGLPEDVAAAYVPGMLLEFFKDGIERTYLYELVDELPDPAGRDAERHYGLLRYDLTPKPAFAAVRNLLRTVRTARSEEGRARSASISANVFAPPTVRSLLLRRSDGRAVVALWRTDPLWDPLRQRRLDVPVLRVRLALDGGKPLSVVDPTSGAVGRPPRFEAGTLRIALDGSPRLVVVAANRGAQ</sequence>
<dbReference type="Proteomes" id="UP000222056">
    <property type="component" value="Unassembled WGS sequence"/>
</dbReference>
<dbReference type="EMBL" id="FNWJ01000001">
    <property type="protein sequence ID" value="SEH10293.1"/>
    <property type="molecule type" value="Genomic_DNA"/>
</dbReference>
<dbReference type="RefSeq" id="WP_093115311.1">
    <property type="nucleotide sequence ID" value="NZ_FNWJ01000001.1"/>
</dbReference>